<dbReference type="AlphaFoldDB" id="A0A1I4JDJ7"/>
<dbReference type="GO" id="GO:0006355">
    <property type="term" value="P:regulation of DNA-templated transcription"/>
    <property type="evidence" value="ECO:0007669"/>
    <property type="project" value="TreeGrafter"/>
</dbReference>
<dbReference type="PANTHER" id="PTHR30419:SF28">
    <property type="entry name" value="HTH-TYPE TRANSCRIPTIONAL REGULATOR BSDA"/>
    <property type="match status" value="1"/>
</dbReference>
<organism evidence="2 3">
    <name type="scientific">Pelosinus propionicus DSM 13327</name>
    <dbReference type="NCBI Taxonomy" id="1123291"/>
    <lineage>
        <taxon>Bacteria</taxon>
        <taxon>Bacillati</taxon>
        <taxon>Bacillota</taxon>
        <taxon>Negativicutes</taxon>
        <taxon>Selenomonadales</taxon>
        <taxon>Sporomusaceae</taxon>
        <taxon>Pelosinus</taxon>
    </lineage>
</organism>
<feature type="domain" description="LysR substrate-binding" evidence="1">
    <location>
        <begin position="2"/>
        <end position="148"/>
    </location>
</feature>
<protein>
    <submittedName>
        <fullName evidence="2">LysR substrate binding domain-containing protein</fullName>
    </submittedName>
</protein>
<sequence length="159" mass="18107">MQGRVDCSFIRIPTCKQLKATFLKRDPLVAVLPEKHILAKEVCFPISALSEYPYIKLNEGVDDEISEIFEIHQITPTVHFTEKDDYAIIAMVESELGISVLPKLVLENTSRKIICKELEIPAYRDLGIAIKDKSLISSSTEKFLSYVQLWVSEEYDLSL</sequence>
<proteinExistence type="predicted"/>
<accession>A0A1I4JDJ7</accession>
<dbReference type="InterPro" id="IPR005119">
    <property type="entry name" value="LysR_subst-bd"/>
</dbReference>
<evidence type="ECO:0000313" key="3">
    <source>
        <dbReference type="Proteomes" id="UP000199520"/>
    </source>
</evidence>
<dbReference type="SUPFAM" id="SSF53850">
    <property type="entry name" value="Periplasmic binding protein-like II"/>
    <property type="match status" value="1"/>
</dbReference>
<dbReference type="Pfam" id="PF03466">
    <property type="entry name" value="LysR_substrate"/>
    <property type="match status" value="1"/>
</dbReference>
<evidence type="ECO:0000259" key="1">
    <source>
        <dbReference type="Pfam" id="PF03466"/>
    </source>
</evidence>
<dbReference type="EMBL" id="FOTS01000012">
    <property type="protein sequence ID" value="SFL64648.1"/>
    <property type="molecule type" value="Genomic_DNA"/>
</dbReference>
<keyword evidence="3" id="KW-1185">Reference proteome</keyword>
<dbReference type="InterPro" id="IPR050950">
    <property type="entry name" value="HTH-type_LysR_regulators"/>
</dbReference>
<dbReference type="Proteomes" id="UP000199520">
    <property type="component" value="Unassembled WGS sequence"/>
</dbReference>
<dbReference type="Gene3D" id="3.40.190.10">
    <property type="entry name" value="Periplasmic binding protein-like II"/>
    <property type="match status" value="2"/>
</dbReference>
<dbReference type="PANTHER" id="PTHR30419">
    <property type="entry name" value="HTH-TYPE TRANSCRIPTIONAL REGULATOR YBHD"/>
    <property type="match status" value="1"/>
</dbReference>
<reference evidence="3" key="1">
    <citation type="submission" date="2016-10" db="EMBL/GenBank/DDBJ databases">
        <authorList>
            <person name="Varghese N."/>
            <person name="Submissions S."/>
        </authorList>
    </citation>
    <scope>NUCLEOTIDE SEQUENCE [LARGE SCALE GENOMIC DNA]</scope>
    <source>
        <strain evidence="3">DSM 13327</strain>
    </source>
</reference>
<evidence type="ECO:0000313" key="2">
    <source>
        <dbReference type="EMBL" id="SFL64648.1"/>
    </source>
</evidence>
<gene>
    <name evidence="2" type="ORF">SAMN04490355_10123</name>
</gene>
<dbReference type="CDD" id="cd05466">
    <property type="entry name" value="PBP2_LTTR_substrate"/>
    <property type="match status" value="1"/>
</dbReference>
<name>A0A1I4JDJ7_9FIRM</name>
<dbReference type="GO" id="GO:0005829">
    <property type="term" value="C:cytosol"/>
    <property type="evidence" value="ECO:0007669"/>
    <property type="project" value="TreeGrafter"/>
</dbReference>